<proteinExistence type="predicted"/>
<comment type="caution">
    <text evidence="1">The sequence shown here is derived from an EMBL/GenBank/DDBJ whole genome shotgun (WGS) entry which is preliminary data.</text>
</comment>
<gene>
    <name evidence="1" type="ORF">AX774_g5626</name>
</gene>
<name>A0A1R1PJ06_ZANCU</name>
<organism evidence="1 2">
    <name type="scientific">Zancudomyces culisetae</name>
    <name type="common">Gut fungus</name>
    <name type="synonym">Smittium culisetae</name>
    <dbReference type="NCBI Taxonomy" id="1213189"/>
    <lineage>
        <taxon>Eukaryota</taxon>
        <taxon>Fungi</taxon>
        <taxon>Fungi incertae sedis</taxon>
        <taxon>Zoopagomycota</taxon>
        <taxon>Kickxellomycotina</taxon>
        <taxon>Harpellomycetes</taxon>
        <taxon>Harpellales</taxon>
        <taxon>Legeriomycetaceae</taxon>
        <taxon>Zancudomyces</taxon>
    </lineage>
</organism>
<dbReference type="Proteomes" id="UP000188320">
    <property type="component" value="Unassembled WGS sequence"/>
</dbReference>
<evidence type="ECO:0000313" key="1">
    <source>
        <dbReference type="EMBL" id="OMH80928.1"/>
    </source>
</evidence>
<evidence type="ECO:0000313" key="2">
    <source>
        <dbReference type="Proteomes" id="UP000188320"/>
    </source>
</evidence>
<accession>A0A1R1PJ06</accession>
<sequence length="96" mass="10517">MVGYSIRYLLFALSVPSIPFETYSIISPSLLQRFVGSHFTPAKNFSSLASASSTLSNEVLFPLSADLVYFFASDETSVHCPIHLAVSILFARVDPL</sequence>
<reference evidence="2" key="1">
    <citation type="submission" date="2017-01" db="EMBL/GenBank/DDBJ databases">
        <authorList>
            <person name="Wang Y."/>
            <person name="White M."/>
            <person name="Kvist S."/>
            <person name="Moncalvo J.-M."/>
        </authorList>
    </citation>
    <scope>NUCLEOTIDE SEQUENCE [LARGE SCALE GENOMIC DNA]</scope>
    <source>
        <strain evidence="2">COL-18-3</strain>
    </source>
</reference>
<dbReference type="AlphaFoldDB" id="A0A1R1PJ06"/>
<protein>
    <submittedName>
        <fullName evidence="1">Uncharacterized protein</fullName>
    </submittedName>
</protein>
<keyword evidence="2" id="KW-1185">Reference proteome</keyword>
<dbReference type="EMBL" id="LSSK01001031">
    <property type="protein sequence ID" value="OMH80928.1"/>
    <property type="molecule type" value="Genomic_DNA"/>
</dbReference>